<organism evidence="3 4">
    <name type="scientific">Saccoglossus kowalevskii</name>
    <name type="common">Acorn worm</name>
    <dbReference type="NCBI Taxonomy" id="10224"/>
    <lineage>
        <taxon>Eukaryota</taxon>
        <taxon>Metazoa</taxon>
        <taxon>Hemichordata</taxon>
        <taxon>Enteropneusta</taxon>
        <taxon>Harrimaniidae</taxon>
        <taxon>Saccoglossus</taxon>
    </lineage>
</organism>
<gene>
    <name evidence="4" type="primary">LOC100377685</name>
</gene>
<accession>A0ABM0MJK9</accession>
<dbReference type="PANTHER" id="PTHR13123">
    <property type="entry name" value="LD30288P"/>
    <property type="match status" value="1"/>
</dbReference>
<dbReference type="InterPro" id="IPR040394">
    <property type="entry name" value="FBX25/32"/>
</dbReference>
<protein>
    <submittedName>
        <fullName evidence="4">F-box only protein 32-like</fullName>
    </submittedName>
</protein>
<evidence type="ECO:0000313" key="3">
    <source>
        <dbReference type="Proteomes" id="UP000694865"/>
    </source>
</evidence>
<evidence type="ECO:0000256" key="1">
    <source>
        <dbReference type="ARBA" id="ARBA00004906"/>
    </source>
</evidence>
<sequence length="246" mass="27958">MPFLGRDFRAPGQNWVRAHKGWEILIALREKLNTHIRSLSKDRYAYLNEMPVSEQLPDKNSNMNNNNNNMEMHGDRNGCNRSLYIVIPKGRKDAGFMAGTVNIAEIMTRLDFGGVARDPRRFNYICKVLSLIVTEKFNEVSGTSQKHVMNVIGQIVNIVCESTQNIRECQCLLKLIEKAMKDGRHTHVGSTKVWQKKLDTVHVWQEMLNNIELYETGGICSSCAKQSTEVPLAGWGSIVQYQSEIS</sequence>
<keyword evidence="2" id="KW-0833">Ubl conjugation pathway</keyword>
<name>A0ABM0MJK9_SACKO</name>
<dbReference type="GeneID" id="100377685"/>
<dbReference type="Proteomes" id="UP000694865">
    <property type="component" value="Unplaced"/>
</dbReference>
<evidence type="ECO:0000256" key="2">
    <source>
        <dbReference type="ARBA" id="ARBA00022786"/>
    </source>
</evidence>
<dbReference type="PANTHER" id="PTHR13123:SF7">
    <property type="entry name" value="LD30288P"/>
    <property type="match status" value="1"/>
</dbReference>
<comment type="pathway">
    <text evidence="1">Protein modification; protein ubiquitination.</text>
</comment>
<reference evidence="4" key="1">
    <citation type="submission" date="2025-08" db="UniProtKB">
        <authorList>
            <consortium name="RefSeq"/>
        </authorList>
    </citation>
    <scope>IDENTIFICATION</scope>
    <source>
        <tissue evidence="4">Testes</tissue>
    </source>
</reference>
<keyword evidence="3" id="KW-1185">Reference proteome</keyword>
<evidence type="ECO:0000313" key="4">
    <source>
        <dbReference type="RefSeq" id="XP_006820200.1"/>
    </source>
</evidence>
<proteinExistence type="predicted"/>
<dbReference type="RefSeq" id="XP_006820200.1">
    <property type="nucleotide sequence ID" value="XM_006820137.1"/>
</dbReference>